<dbReference type="GO" id="GO:0070971">
    <property type="term" value="C:endoplasmic reticulum exit site"/>
    <property type="evidence" value="ECO:0007669"/>
    <property type="project" value="TreeGrafter"/>
</dbReference>
<dbReference type="GO" id="GO:0005198">
    <property type="term" value="F:structural molecule activity"/>
    <property type="evidence" value="ECO:0007669"/>
    <property type="project" value="TreeGrafter"/>
</dbReference>
<dbReference type="Gene3D" id="2.130.10.10">
    <property type="entry name" value="YVTN repeat-like/Quinoprotein amine dehydrogenase"/>
    <property type="match status" value="1"/>
</dbReference>
<evidence type="ECO:0000313" key="5">
    <source>
        <dbReference type="Proteomes" id="UP000694700"/>
    </source>
</evidence>
<evidence type="ECO:0000256" key="2">
    <source>
        <dbReference type="ARBA" id="ARBA00022574"/>
    </source>
</evidence>
<evidence type="ECO:0000256" key="1">
    <source>
        <dbReference type="ARBA" id="ARBA00022448"/>
    </source>
</evidence>
<proteinExistence type="predicted"/>
<organism evidence="4 5">
    <name type="scientific">Cyprinus carpio</name>
    <name type="common">Common carp</name>
    <dbReference type="NCBI Taxonomy" id="7962"/>
    <lineage>
        <taxon>Eukaryota</taxon>
        <taxon>Metazoa</taxon>
        <taxon>Chordata</taxon>
        <taxon>Craniata</taxon>
        <taxon>Vertebrata</taxon>
        <taxon>Euteleostomi</taxon>
        <taxon>Actinopterygii</taxon>
        <taxon>Neopterygii</taxon>
        <taxon>Teleostei</taxon>
        <taxon>Ostariophysi</taxon>
        <taxon>Cypriniformes</taxon>
        <taxon>Cyprinidae</taxon>
        <taxon>Cyprininae</taxon>
        <taxon>Cyprinus</taxon>
    </lineage>
</organism>
<protein>
    <submittedName>
        <fullName evidence="4">SEC31 homolog B, COPII coat complex component</fullName>
    </submittedName>
</protein>
<evidence type="ECO:0000256" key="3">
    <source>
        <dbReference type="ARBA" id="ARBA00022737"/>
    </source>
</evidence>
<sequence>MRVKEILRAATQAWSPAPQHPTYLALGTAAQQLDASFNTSSALEIFEMDFADTSLDMKLRGTLPTSNRSGEDIITIYNLFCSPRLHLFD</sequence>
<dbReference type="InterPro" id="IPR015943">
    <property type="entry name" value="WD40/YVTN_repeat-like_dom_sf"/>
</dbReference>
<dbReference type="Ensembl" id="ENSCCRT00015033193.1">
    <property type="protein sequence ID" value="ENSCCRP00015032071.1"/>
    <property type="gene ID" value="ENSCCRG00015013413.1"/>
</dbReference>
<evidence type="ECO:0000313" key="4">
    <source>
        <dbReference type="Ensembl" id="ENSCCRP00015032071.1"/>
    </source>
</evidence>
<dbReference type="GO" id="GO:0007029">
    <property type="term" value="P:endoplasmic reticulum organization"/>
    <property type="evidence" value="ECO:0007669"/>
    <property type="project" value="TreeGrafter"/>
</dbReference>
<reference evidence="4" key="1">
    <citation type="submission" date="2025-08" db="UniProtKB">
        <authorList>
            <consortium name="Ensembl"/>
        </authorList>
    </citation>
    <scope>IDENTIFICATION</scope>
</reference>
<name>A0A8C1U4T8_CYPCA</name>
<dbReference type="AlphaFoldDB" id="A0A8C1U4T8"/>
<accession>A0A8C1U4T8</accession>
<keyword evidence="3" id="KW-0677">Repeat</keyword>
<dbReference type="PANTHER" id="PTHR13923:SF22">
    <property type="entry name" value="PROTEIN TRANSPORT PROTEIN SEC31B"/>
    <property type="match status" value="1"/>
</dbReference>
<dbReference type="GO" id="GO:0090110">
    <property type="term" value="P:COPII-coated vesicle cargo loading"/>
    <property type="evidence" value="ECO:0007669"/>
    <property type="project" value="TreeGrafter"/>
</dbReference>
<dbReference type="GO" id="GO:0030127">
    <property type="term" value="C:COPII vesicle coat"/>
    <property type="evidence" value="ECO:0007669"/>
    <property type="project" value="TreeGrafter"/>
</dbReference>
<keyword evidence="1" id="KW-0813">Transport</keyword>
<dbReference type="PANTHER" id="PTHR13923">
    <property type="entry name" value="SEC31-RELATED PROTEIN"/>
    <property type="match status" value="1"/>
</dbReference>
<dbReference type="InterPro" id="IPR040251">
    <property type="entry name" value="SEC31-like"/>
</dbReference>
<dbReference type="Proteomes" id="UP000694700">
    <property type="component" value="Unplaced"/>
</dbReference>
<keyword evidence="2" id="KW-0853">WD repeat</keyword>